<reference evidence="1 2" key="1">
    <citation type="submission" date="2016-07" db="EMBL/GenBank/DDBJ databases">
        <title>Complete genome sequence of the Lentzea guizhouensis DHS C013.</title>
        <authorList>
            <person name="Cao C."/>
        </authorList>
    </citation>
    <scope>NUCLEOTIDE SEQUENCE [LARGE SCALE GENOMIC DNA]</scope>
    <source>
        <strain evidence="1 2">DHS C013</strain>
    </source>
</reference>
<accession>A0A1B2HCW6</accession>
<proteinExistence type="predicted"/>
<keyword evidence="2" id="KW-1185">Reference proteome</keyword>
<evidence type="ECO:0000313" key="2">
    <source>
        <dbReference type="Proteomes" id="UP000093053"/>
    </source>
</evidence>
<dbReference type="Proteomes" id="UP000093053">
    <property type="component" value="Chromosome"/>
</dbReference>
<organism evidence="1 2">
    <name type="scientific">Lentzea guizhouensis</name>
    <dbReference type="NCBI Taxonomy" id="1586287"/>
    <lineage>
        <taxon>Bacteria</taxon>
        <taxon>Bacillati</taxon>
        <taxon>Actinomycetota</taxon>
        <taxon>Actinomycetes</taxon>
        <taxon>Pseudonocardiales</taxon>
        <taxon>Pseudonocardiaceae</taxon>
        <taxon>Lentzea</taxon>
    </lineage>
</organism>
<dbReference type="KEGG" id="led:BBK82_05155"/>
<dbReference type="EMBL" id="CP016793">
    <property type="protein sequence ID" value="ANZ35561.1"/>
    <property type="molecule type" value="Genomic_DNA"/>
</dbReference>
<sequence length="145" mass="15454">MMRGVKPVRRYTAAETLQAVARMMTASRPGGIGLAAVDEVSGCTGTGVPHVKLSYLADLHALRRWADALQSVSKVELYKGFGEPASVHVMVTGRIPRGPVIAVSAWVSGLTPPAAWEQQGGEQRQVLTLTELHTLDDAHRTGGGR</sequence>
<protein>
    <submittedName>
        <fullName evidence="1">Uncharacterized protein</fullName>
    </submittedName>
</protein>
<dbReference type="STRING" id="1586287.BBK82_05155"/>
<name>A0A1B2HCW6_9PSEU</name>
<dbReference type="AlphaFoldDB" id="A0A1B2HCW6"/>
<evidence type="ECO:0000313" key="1">
    <source>
        <dbReference type="EMBL" id="ANZ35561.1"/>
    </source>
</evidence>
<gene>
    <name evidence="1" type="ORF">BBK82_05155</name>
</gene>